<organism evidence="1 2">
    <name type="scientific">Laccaria amethystina LaAM-08-1</name>
    <dbReference type="NCBI Taxonomy" id="1095629"/>
    <lineage>
        <taxon>Eukaryota</taxon>
        <taxon>Fungi</taxon>
        <taxon>Dikarya</taxon>
        <taxon>Basidiomycota</taxon>
        <taxon>Agaricomycotina</taxon>
        <taxon>Agaricomycetes</taxon>
        <taxon>Agaricomycetidae</taxon>
        <taxon>Agaricales</taxon>
        <taxon>Agaricineae</taxon>
        <taxon>Hydnangiaceae</taxon>
        <taxon>Laccaria</taxon>
    </lineage>
</organism>
<dbReference type="EMBL" id="KN838667">
    <property type="protein sequence ID" value="KIJ98503.1"/>
    <property type="molecule type" value="Genomic_DNA"/>
</dbReference>
<reference evidence="1 2" key="1">
    <citation type="submission" date="2014-04" db="EMBL/GenBank/DDBJ databases">
        <authorList>
            <consortium name="DOE Joint Genome Institute"/>
            <person name="Kuo A."/>
            <person name="Kohler A."/>
            <person name="Nagy L.G."/>
            <person name="Floudas D."/>
            <person name="Copeland A."/>
            <person name="Barry K.W."/>
            <person name="Cichocki N."/>
            <person name="Veneault-Fourrey C."/>
            <person name="LaButti K."/>
            <person name="Lindquist E.A."/>
            <person name="Lipzen A."/>
            <person name="Lundell T."/>
            <person name="Morin E."/>
            <person name="Murat C."/>
            <person name="Sun H."/>
            <person name="Tunlid A."/>
            <person name="Henrissat B."/>
            <person name="Grigoriev I.V."/>
            <person name="Hibbett D.S."/>
            <person name="Martin F."/>
            <person name="Nordberg H.P."/>
            <person name="Cantor M.N."/>
            <person name="Hua S.X."/>
        </authorList>
    </citation>
    <scope>NUCLEOTIDE SEQUENCE [LARGE SCALE GENOMIC DNA]</scope>
    <source>
        <strain evidence="1 2">LaAM-08-1</strain>
    </source>
</reference>
<reference evidence="2" key="2">
    <citation type="submission" date="2015-01" db="EMBL/GenBank/DDBJ databases">
        <title>Evolutionary Origins and Diversification of the Mycorrhizal Mutualists.</title>
        <authorList>
            <consortium name="DOE Joint Genome Institute"/>
            <consortium name="Mycorrhizal Genomics Consortium"/>
            <person name="Kohler A."/>
            <person name="Kuo A."/>
            <person name="Nagy L.G."/>
            <person name="Floudas D."/>
            <person name="Copeland A."/>
            <person name="Barry K.W."/>
            <person name="Cichocki N."/>
            <person name="Veneault-Fourrey C."/>
            <person name="LaButti K."/>
            <person name="Lindquist E.A."/>
            <person name="Lipzen A."/>
            <person name="Lundell T."/>
            <person name="Morin E."/>
            <person name="Murat C."/>
            <person name="Riley R."/>
            <person name="Ohm R."/>
            <person name="Sun H."/>
            <person name="Tunlid A."/>
            <person name="Henrissat B."/>
            <person name="Grigoriev I.V."/>
            <person name="Hibbett D.S."/>
            <person name="Martin F."/>
        </authorList>
    </citation>
    <scope>NUCLEOTIDE SEQUENCE [LARGE SCALE GENOMIC DNA]</scope>
    <source>
        <strain evidence="2">LaAM-08-1</strain>
    </source>
</reference>
<dbReference type="HOGENOM" id="CLU_018544_12_0_1"/>
<dbReference type="PANTHER" id="PTHR38926:SF72">
    <property type="entry name" value="IM:7136021-RELATED"/>
    <property type="match status" value="1"/>
</dbReference>
<evidence type="ECO:0000313" key="1">
    <source>
        <dbReference type="EMBL" id="KIJ98503.1"/>
    </source>
</evidence>
<dbReference type="PANTHER" id="PTHR38926">
    <property type="entry name" value="F-BOX DOMAIN CONTAINING PROTEIN, EXPRESSED"/>
    <property type="match status" value="1"/>
</dbReference>
<dbReference type="OrthoDB" id="3051815at2759"/>
<dbReference type="Gene3D" id="3.80.10.10">
    <property type="entry name" value="Ribonuclease Inhibitor"/>
    <property type="match status" value="1"/>
</dbReference>
<protein>
    <recommendedName>
        <fullName evidence="3">F-box domain-containing protein</fullName>
    </recommendedName>
</protein>
<gene>
    <name evidence="1" type="ORF">K443DRAFT_9102</name>
</gene>
<name>A0A0C9XAR0_9AGAR</name>
<evidence type="ECO:0008006" key="3">
    <source>
        <dbReference type="Google" id="ProtNLM"/>
    </source>
</evidence>
<sequence length="614" mass="69194">MDNSTYAPYLYTNYFPSASEILDIKNLLTEPLIRLSTLDAEIERLNSITCVLYDQRRALSEEIEAHRALMSPFRQLPLDVIREIFAHCLPAHNAVMSVQEAPLLLGRVCSAWRSITLSTPRLWSSLHIPTPIPDSLFGPASVRKMATRCEAVREWILRSGEIPLSISLYTPDLLYSLGSSPNSQEDMESFGRVSRQILPFSRRWKTVYLKAMEGSFTYFQEIVEADVPMLESLSVVNIPIINVGLQFFFIQAWKKSSGLLSAPKLRRLSLTNFGGNFLELPVRWSLLTQLKLDAEGSTLSSERPSDLRYSQVVKVLKKCPLLVSCSFRLGITRSDARIPPSSFEMSPSEYILTLPLLQHFSLGLSGRSDEVFLKFLDLPVLRHLEVKVQKSNLGYGTSENQRSVLMDFLSQNGLRLKKLFIDIWAMDQDELIRCLKSVPFVTHLHLNNFSSCSVDEQIAEGLTPSRRNPNYLCPLLEEFHCGGSECASFSEAHLLSFVLKRHASKNGGVLKRVHVIFHRNRPENIEEFFASPETVMEQGGYINFKFEGLDYRADARISVESGLGHGSTTAVDVKYALEPSTDGSLSPWEGLDGWVDVCPSPYFTLRMQACGSPF</sequence>
<accession>A0A0C9XAR0</accession>
<proteinExistence type="predicted"/>
<dbReference type="AlphaFoldDB" id="A0A0C9XAR0"/>
<evidence type="ECO:0000313" key="2">
    <source>
        <dbReference type="Proteomes" id="UP000054477"/>
    </source>
</evidence>
<dbReference type="InterPro" id="IPR032675">
    <property type="entry name" value="LRR_dom_sf"/>
</dbReference>
<dbReference type="STRING" id="1095629.A0A0C9XAR0"/>
<keyword evidence="2" id="KW-1185">Reference proteome</keyword>
<dbReference type="Proteomes" id="UP000054477">
    <property type="component" value="Unassembled WGS sequence"/>
</dbReference>